<reference evidence="6 7" key="1">
    <citation type="submission" date="2023-08" db="EMBL/GenBank/DDBJ databases">
        <title>Black Yeasts Isolated from many extreme environments.</title>
        <authorList>
            <person name="Coleine C."/>
            <person name="Stajich J.E."/>
            <person name="Selbmann L."/>
        </authorList>
    </citation>
    <scope>NUCLEOTIDE SEQUENCE [LARGE SCALE GENOMIC DNA]</scope>
    <source>
        <strain evidence="6 7">CCFEE 6328</strain>
    </source>
</reference>
<comment type="caution">
    <text evidence="6">The sequence shown here is derived from an EMBL/GenBank/DDBJ whole genome shotgun (WGS) entry which is preliminary data.</text>
</comment>
<evidence type="ECO:0008006" key="8">
    <source>
        <dbReference type="Google" id="ProtNLM"/>
    </source>
</evidence>
<keyword evidence="7" id="KW-1185">Reference proteome</keyword>
<evidence type="ECO:0000313" key="6">
    <source>
        <dbReference type="EMBL" id="KAK5051641.1"/>
    </source>
</evidence>
<keyword evidence="4" id="KW-0560">Oxidoreductase</keyword>
<accession>A0ABR0IXS3</accession>
<evidence type="ECO:0000313" key="7">
    <source>
        <dbReference type="Proteomes" id="UP001345691"/>
    </source>
</evidence>
<organism evidence="6 7">
    <name type="scientific">Exophiala sideris</name>
    <dbReference type="NCBI Taxonomy" id="1016849"/>
    <lineage>
        <taxon>Eukaryota</taxon>
        <taxon>Fungi</taxon>
        <taxon>Dikarya</taxon>
        <taxon>Ascomycota</taxon>
        <taxon>Pezizomycotina</taxon>
        <taxon>Eurotiomycetes</taxon>
        <taxon>Chaetothyriomycetidae</taxon>
        <taxon>Chaetothyriales</taxon>
        <taxon>Herpotrichiellaceae</taxon>
        <taxon>Exophiala</taxon>
    </lineage>
</organism>
<keyword evidence="3" id="KW-0479">Metal-binding</keyword>
<evidence type="ECO:0000256" key="1">
    <source>
        <dbReference type="ARBA" id="ARBA00001954"/>
    </source>
</evidence>
<dbReference type="Proteomes" id="UP001345691">
    <property type="component" value="Unassembled WGS sequence"/>
</dbReference>
<dbReference type="PANTHER" id="PTHR10543">
    <property type="entry name" value="BETA-CAROTENE DIOXYGENASE"/>
    <property type="match status" value="1"/>
</dbReference>
<sequence length="502" mass="57262">MAGHFRSLPTQADQRFPSYPQFSGFMKPCRFEGEVQNLEIEGTIPQSVNGTFYRVMPDPQLVPFVDNDPWFNGDGNVSAFRIQAGKVHFKQRYVRTEKFVREREAQRALAGRYRNKYTDAVEFKVRTTANTNVLVFNGTLLACKEDAPPYAMDPETLETIGLYDFDGQLPSVTFTAHPKVDPVTKELVCFGYEAKGDGTHDICYFSVKQDGKFSETVWLISPVVAMIHDFAVTENWVIFPLIPQTCDVERMKQGGEHWQWDPNIPFYLGVLPRRNAKGSDVKWFRAPNAFPGHVFNAFEKGGKLHIDLPVSDKNVFFWWPDAEGNAPDPHEITAYLFRFTIDPHSSETDLPPPEMMLREDCEFPRVDDRWLMKEHTHCFFNLMDKTLGTDWPAIGPLMGGGFAPYNAIGHLNVKTRHFEKYFPGNKHFVQEPIFIPRSEDGEEGDGFVMALVNNYGAMSSELHIIDTQDFQKPQAIVYLPMRLRAGLHGNWVDGQDLAFANP</sequence>
<gene>
    <name evidence="6" type="ORF">LTR69_010141</name>
</gene>
<name>A0ABR0IXS3_9EURO</name>
<evidence type="ECO:0000256" key="5">
    <source>
        <dbReference type="ARBA" id="ARBA00023004"/>
    </source>
</evidence>
<dbReference type="Pfam" id="PF03055">
    <property type="entry name" value="RPE65"/>
    <property type="match status" value="1"/>
</dbReference>
<comment type="cofactor">
    <cofactor evidence="1">
        <name>Fe(2+)</name>
        <dbReference type="ChEBI" id="CHEBI:29033"/>
    </cofactor>
</comment>
<evidence type="ECO:0000256" key="4">
    <source>
        <dbReference type="ARBA" id="ARBA00023002"/>
    </source>
</evidence>
<dbReference type="EMBL" id="JAVRRF010000033">
    <property type="protein sequence ID" value="KAK5051641.1"/>
    <property type="molecule type" value="Genomic_DNA"/>
</dbReference>
<evidence type="ECO:0000256" key="3">
    <source>
        <dbReference type="ARBA" id="ARBA00022723"/>
    </source>
</evidence>
<protein>
    <recommendedName>
        <fullName evidence="8">Carotenoid oxygenase</fullName>
    </recommendedName>
</protein>
<evidence type="ECO:0000256" key="2">
    <source>
        <dbReference type="ARBA" id="ARBA00006787"/>
    </source>
</evidence>
<proteinExistence type="inferred from homology"/>
<dbReference type="PANTHER" id="PTHR10543:SF89">
    <property type="entry name" value="CAROTENOID 9,10(9',10')-CLEAVAGE DIOXYGENASE 1"/>
    <property type="match status" value="1"/>
</dbReference>
<keyword evidence="5" id="KW-0408">Iron</keyword>
<dbReference type="InterPro" id="IPR004294">
    <property type="entry name" value="Carotenoid_Oase"/>
</dbReference>
<comment type="similarity">
    <text evidence="2">Belongs to the carotenoid oxygenase family.</text>
</comment>